<organism evidence="8 9">
    <name type="scientific">Winogradskyella luteola</name>
    <dbReference type="NCBI Taxonomy" id="2828330"/>
    <lineage>
        <taxon>Bacteria</taxon>
        <taxon>Pseudomonadati</taxon>
        <taxon>Bacteroidota</taxon>
        <taxon>Flavobacteriia</taxon>
        <taxon>Flavobacteriales</taxon>
        <taxon>Flavobacteriaceae</taxon>
        <taxon>Winogradskyella</taxon>
    </lineage>
</organism>
<dbReference type="SUPFAM" id="SSF55200">
    <property type="entry name" value="Translation initiation factor IF3, C-terminal domain"/>
    <property type="match status" value="1"/>
</dbReference>
<dbReference type="HAMAP" id="MF_00080">
    <property type="entry name" value="IF_3"/>
    <property type="match status" value="1"/>
</dbReference>
<evidence type="ECO:0000256" key="2">
    <source>
        <dbReference type="ARBA" id="ARBA00022540"/>
    </source>
</evidence>
<name>A0A9X1JQ94_9FLAO</name>
<evidence type="ECO:0000259" key="7">
    <source>
        <dbReference type="Pfam" id="PF05198"/>
    </source>
</evidence>
<evidence type="ECO:0000313" key="9">
    <source>
        <dbReference type="Proteomes" id="UP001138894"/>
    </source>
</evidence>
<dbReference type="GO" id="GO:0043022">
    <property type="term" value="F:ribosome binding"/>
    <property type="evidence" value="ECO:0007669"/>
    <property type="project" value="UniProtKB-ARBA"/>
</dbReference>
<dbReference type="PANTHER" id="PTHR10938">
    <property type="entry name" value="TRANSLATION INITIATION FACTOR IF-3"/>
    <property type="match status" value="1"/>
</dbReference>
<evidence type="ECO:0000256" key="5">
    <source>
        <dbReference type="NCBIfam" id="TIGR00168"/>
    </source>
</evidence>
<keyword evidence="3 4" id="KW-0648">Protein biosynthesis</keyword>
<comment type="function">
    <text evidence="4">IF-3 binds to the 30S ribosomal subunit and shifts the equilibrium between 70S ribosomes and their 50S and 30S subunits in favor of the free subunits, thus enhancing the availability of 30S subunits on which protein synthesis initiation begins.</text>
</comment>
<dbReference type="GO" id="GO:0005829">
    <property type="term" value="C:cytosol"/>
    <property type="evidence" value="ECO:0007669"/>
    <property type="project" value="TreeGrafter"/>
</dbReference>
<dbReference type="AlphaFoldDB" id="A0A9X1JQ94"/>
<dbReference type="PANTHER" id="PTHR10938:SF0">
    <property type="entry name" value="TRANSLATION INITIATION FACTOR IF-3, MITOCHONDRIAL"/>
    <property type="match status" value="1"/>
</dbReference>
<dbReference type="GO" id="GO:0032790">
    <property type="term" value="P:ribosome disassembly"/>
    <property type="evidence" value="ECO:0007669"/>
    <property type="project" value="TreeGrafter"/>
</dbReference>
<dbReference type="NCBIfam" id="TIGR00168">
    <property type="entry name" value="infC"/>
    <property type="match status" value="1"/>
</dbReference>
<dbReference type="InterPro" id="IPR036787">
    <property type="entry name" value="T_IF-3_N_sf"/>
</dbReference>
<sequence>MAIRRNRRNYNRRVSQEDKHRINSKIRSEEVRVVGDNVEVGVYPIKQALSMADEQGLDLVEISPNANPPVCKIMDYKKFLYEQKKREKALKSKATKVVVKEIRFGPNTDDHDYEFKKKHAIKFLKDGAKLKAFVFFKGRSIVFKEQGQILLLRLAQDLEEYGKVEQMPKLEGKRMIMFISPKKNK</sequence>
<dbReference type="InterPro" id="IPR019815">
    <property type="entry name" value="Translation_initiation_fac_3_C"/>
</dbReference>
<dbReference type="FunFam" id="3.30.110.10:FF:000001">
    <property type="entry name" value="Translation initiation factor IF-3"/>
    <property type="match status" value="1"/>
</dbReference>
<dbReference type="SUPFAM" id="SSF54364">
    <property type="entry name" value="Translation initiation factor IF3, N-terminal domain"/>
    <property type="match status" value="1"/>
</dbReference>
<evidence type="ECO:0000256" key="3">
    <source>
        <dbReference type="ARBA" id="ARBA00022917"/>
    </source>
</evidence>
<comment type="similarity">
    <text evidence="1 4">Belongs to the IF-3 family.</text>
</comment>
<accession>A0A9X1JQ94</accession>
<evidence type="ECO:0000259" key="6">
    <source>
        <dbReference type="Pfam" id="PF00707"/>
    </source>
</evidence>
<dbReference type="GO" id="GO:0003743">
    <property type="term" value="F:translation initiation factor activity"/>
    <property type="evidence" value="ECO:0007669"/>
    <property type="project" value="UniProtKB-UniRule"/>
</dbReference>
<proteinExistence type="inferred from homology"/>
<dbReference type="Pfam" id="PF00707">
    <property type="entry name" value="IF3_C"/>
    <property type="match status" value="1"/>
</dbReference>
<protein>
    <recommendedName>
        <fullName evidence="4 5">Translation initiation factor IF-3</fullName>
    </recommendedName>
</protein>
<dbReference type="Pfam" id="PF05198">
    <property type="entry name" value="IF3_N"/>
    <property type="match status" value="1"/>
</dbReference>
<evidence type="ECO:0000256" key="1">
    <source>
        <dbReference type="ARBA" id="ARBA00005439"/>
    </source>
</evidence>
<keyword evidence="9" id="KW-1185">Reference proteome</keyword>
<comment type="subcellular location">
    <subcellularLocation>
        <location evidence="4">Cytoplasm</location>
    </subcellularLocation>
</comment>
<dbReference type="InterPro" id="IPR019814">
    <property type="entry name" value="Translation_initiation_fac_3_N"/>
</dbReference>
<keyword evidence="2 4" id="KW-0396">Initiation factor</keyword>
<dbReference type="Gene3D" id="3.30.110.10">
    <property type="entry name" value="Translation initiation factor 3 (IF-3), C-terminal domain"/>
    <property type="match status" value="1"/>
</dbReference>
<keyword evidence="4" id="KW-0963">Cytoplasm</keyword>
<dbReference type="InterPro" id="IPR036788">
    <property type="entry name" value="T_IF-3_C_sf"/>
</dbReference>
<evidence type="ECO:0000313" key="8">
    <source>
        <dbReference type="EMBL" id="MBV7268688.1"/>
    </source>
</evidence>
<comment type="subunit">
    <text evidence="4">Monomer.</text>
</comment>
<evidence type="ECO:0000256" key="4">
    <source>
        <dbReference type="HAMAP-Rule" id="MF_00080"/>
    </source>
</evidence>
<dbReference type="InterPro" id="IPR001288">
    <property type="entry name" value="Translation_initiation_fac_3"/>
</dbReference>
<reference evidence="8" key="1">
    <citation type="submission" date="2021-04" db="EMBL/GenBank/DDBJ databases">
        <authorList>
            <person name="Pira H."/>
            <person name="Risdian C."/>
            <person name="Wink J."/>
        </authorList>
    </citation>
    <scope>NUCLEOTIDE SEQUENCE</scope>
    <source>
        <strain evidence="8">WHY3</strain>
    </source>
</reference>
<feature type="domain" description="Translation initiation factor 3 C-terminal" evidence="6">
    <location>
        <begin position="97"/>
        <end position="182"/>
    </location>
</feature>
<dbReference type="Proteomes" id="UP001138894">
    <property type="component" value="Unassembled WGS sequence"/>
</dbReference>
<gene>
    <name evidence="4 8" type="primary">infC</name>
    <name evidence="8" type="ORF">KCG49_05690</name>
</gene>
<dbReference type="EMBL" id="JAGSPD010000003">
    <property type="protein sequence ID" value="MBV7268688.1"/>
    <property type="molecule type" value="Genomic_DNA"/>
</dbReference>
<comment type="caution">
    <text evidence="8">The sequence shown here is derived from an EMBL/GenBank/DDBJ whole genome shotgun (WGS) entry which is preliminary data.</text>
</comment>
<feature type="domain" description="Translation initiation factor 3 N-terminal" evidence="7">
    <location>
        <begin position="22"/>
        <end position="89"/>
    </location>
</feature>
<dbReference type="GO" id="GO:0016020">
    <property type="term" value="C:membrane"/>
    <property type="evidence" value="ECO:0007669"/>
    <property type="project" value="TreeGrafter"/>
</dbReference>
<dbReference type="FunFam" id="3.10.20.80:FF:000001">
    <property type="entry name" value="Translation initiation factor IF-3"/>
    <property type="match status" value="1"/>
</dbReference>
<dbReference type="Gene3D" id="3.10.20.80">
    <property type="entry name" value="Translation initiation factor 3 (IF-3), N-terminal domain"/>
    <property type="match status" value="1"/>
</dbReference>